<reference evidence="1 2" key="2">
    <citation type="journal article" date="2022" name="Mol. Ecol. Resour.">
        <title>The genomes of chicory, endive, great burdock and yacon provide insights into Asteraceae paleo-polyploidization history and plant inulin production.</title>
        <authorList>
            <person name="Fan W."/>
            <person name="Wang S."/>
            <person name="Wang H."/>
            <person name="Wang A."/>
            <person name="Jiang F."/>
            <person name="Liu H."/>
            <person name="Zhao H."/>
            <person name="Xu D."/>
            <person name="Zhang Y."/>
        </authorList>
    </citation>
    <scope>NUCLEOTIDE SEQUENCE [LARGE SCALE GENOMIC DNA]</scope>
    <source>
        <strain evidence="2">cv. Yunnan</strain>
        <tissue evidence="1">Leaves</tissue>
    </source>
</reference>
<proteinExistence type="predicted"/>
<gene>
    <name evidence="1" type="ORF">L1987_74756</name>
</gene>
<dbReference type="Proteomes" id="UP001056120">
    <property type="component" value="Linkage Group LG25"/>
</dbReference>
<dbReference type="EMBL" id="CM042042">
    <property type="protein sequence ID" value="KAI3704533.1"/>
    <property type="molecule type" value="Genomic_DNA"/>
</dbReference>
<evidence type="ECO:0000313" key="1">
    <source>
        <dbReference type="EMBL" id="KAI3704533.1"/>
    </source>
</evidence>
<comment type="caution">
    <text evidence="1">The sequence shown here is derived from an EMBL/GenBank/DDBJ whole genome shotgun (WGS) entry which is preliminary data.</text>
</comment>
<reference evidence="2" key="1">
    <citation type="journal article" date="2022" name="Mol. Ecol. Resour.">
        <title>The genomes of chicory, endive, great burdock and yacon provide insights into Asteraceae palaeo-polyploidization history and plant inulin production.</title>
        <authorList>
            <person name="Fan W."/>
            <person name="Wang S."/>
            <person name="Wang H."/>
            <person name="Wang A."/>
            <person name="Jiang F."/>
            <person name="Liu H."/>
            <person name="Zhao H."/>
            <person name="Xu D."/>
            <person name="Zhang Y."/>
        </authorList>
    </citation>
    <scope>NUCLEOTIDE SEQUENCE [LARGE SCALE GENOMIC DNA]</scope>
    <source>
        <strain evidence="2">cv. Yunnan</strain>
    </source>
</reference>
<accession>A0ACB9A3S8</accession>
<protein>
    <submittedName>
        <fullName evidence="1">Uncharacterized protein</fullName>
    </submittedName>
</protein>
<name>A0ACB9A3S8_9ASTR</name>
<organism evidence="1 2">
    <name type="scientific">Smallanthus sonchifolius</name>
    <dbReference type="NCBI Taxonomy" id="185202"/>
    <lineage>
        <taxon>Eukaryota</taxon>
        <taxon>Viridiplantae</taxon>
        <taxon>Streptophyta</taxon>
        <taxon>Embryophyta</taxon>
        <taxon>Tracheophyta</taxon>
        <taxon>Spermatophyta</taxon>
        <taxon>Magnoliopsida</taxon>
        <taxon>eudicotyledons</taxon>
        <taxon>Gunneridae</taxon>
        <taxon>Pentapetalae</taxon>
        <taxon>asterids</taxon>
        <taxon>campanulids</taxon>
        <taxon>Asterales</taxon>
        <taxon>Asteraceae</taxon>
        <taxon>Asteroideae</taxon>
        <taxon>Heliantheae alliance</taxon>
        <taxon>Millerieae</taxon>
        <taxon>Smallanthus</taxon>
    </lineage>
</organism>
<sequence length="173" mass="18916">MPNGSSETVKHASSAASRPTQPTGKKPDPSHENRSQQKALEALRAEEQPEELQDQPVGSRIHNAAGFSSFPHNSNPPEILSPSLLDFPLVALSPVVCARCHSLRNYGKVKDQIVENLLHDFDHTVGRRLNSVTGTCVVVVMVVDVVDFDGSFPRKVAELVSNTIDVNSRAWKE</sequence>
<keyword evidence="2" id="KW-1185">Reference proteome</keyword>
<evidence type="ECO:0000313" key="2">
    <source>
        <dbReference type="Proteomes" id="UP001056120"/>
    </source>
</evidence>